<accession>A0A058Z111</accession>
<dbReference type="InterPro" id="IPR045214">
    <property type="entry name" value="Surf1/Surf4"/>
</dbReference>
<dbReference type="Proteomes" id="UP000030693">
    <property type="component" value="Unassembled WGS sequence"/>
</dbReference>
<evidence type="ECO:0000313" key="8">
    <source>
        <dbReference type="Proteomes" id="UP000030693"/>
    </source>
</evidence>
<keyword evidence="8" id="KW-1185">Reference proteome</keyword>
<comment type="similarity">
    <text evidence="5">Belongs to the SURF1 family.</text>
</comment>
<evidence type="ECO:0000256" key="4">
    <source>
        <dbReference type="ARBA" id="ARBA00023136"/>
    </source>
</evidence>
<gene>
    <name evidence="7" type="ORF">H696_05900</name>
</gene>
<dbReference type="CDD" id="cd06662">
    <property type="entry name" value="SURF1"/>
    <property type="match status" value="1"/>
</dbReference>
<reference evidence="7" key="1">
    <citation type="submission" date="2013-04" db="EMBL/GenBank/DDBJ databases">
        <title>The Genome Sequence of Fonticula alba ATCC 38817.</title>
        <authorList>
            <consortium name="The Broad Institute Genomics Platform"/>
            <person name="Russ C."/>
            <person name="Cuomo C."/>
            <person name="Burger G."/>
            <person name="Gray M.W."/>
            <person name="Holland P.W.H."/>
            <person name="King N."/>
            <person name="Lang F.B.F."/>
            <person name="Roger A.J."/>
            <person name="Ruiz-Trillo I."/>
            <person name="Brown M."/>
            <person name="Walker B."/>
            <person name="Young S."/>
            <person name="Zeng Q."/>
            <person name="Gargeya S."/>
            <person name="Fitzgerald M."/>
            <person name="Haas B."/>
            <person name="Abouelleil A."/>
            <person name="Allen A.W."/>
            <person name="Alvarado L."/>
            <person name="Arachchi H.M."/>
            <person name="Berlin A.M."/>
            <person name="Chapman S.B."/>
            <person name="Gainer-Dewar J."/>
            <person name="Goldberg J."/>
            <person name="Griggs A."/>
            <person name="Gujja S."/>
            <person name="Hansen M."/>
            <person name="Howarth C."/>
            <person name="Imamovic A."/>
            <person name="Ireland A."/>
            <person name="Larimer J."/>
            <person name="McCowan C."/>
            <person name="Murphy C."/>
            <person name="Pearson M."/>
            <person name="Poon T.W."/>
            <person name="Priest M."/>
            <person name="Roberts A."/>
            <person name="Saif S."/>
            <person name="Shea T."/>
            <person name="Sisk P."/>
            <person name="Sykes S."/>
            <person name="Wortman J."/>
            <person name="Nusbaum C."/>
            <person name="Birren B."/>
        </authorList>
    </citation>
    <scope>NUCLEOTIDE SEQUENCE [LARGE SCALE GENOMIC DNA]</scope>
    <source>
        <strain evidence="7">ATCC 38817</strain>
    </source>
</reference>
<keyword evidence="3 5" id="KW-1133">Transmembrane helix</keyword>
<dbReference type="PROSITE" id="PS50895">
    <property type="entry name" value="SURF1"/>
    <property type="match status" value="1"/>
</dbReference>
<dbReference type="Pfam" id="PF02104">
    <property type="entry name" value="SURF1"/>
    <property type="match status" value="1"/>
</dbReference>
<dbReference type="STRING" id="691883.A0A058Z111"/>
<feature type="transmembrane region" description="Helical" evidence="5">
    <location>
        <begin position="97"/>
        <end position="116"/>
    </location>
</feature>
<comment type="subcellular location">
    <subcellularLocation>
        <location evidence="1">Membrane</location>
    </subcellularLocation>
    <subcellularLocation>
        <location evidence="5">Mitochondrion inner membrane</location>
        <topology evidence="5">Multi-pass membrane protein</topology>
    </subcellularLocation>
</comment>
<keyword evidence="2 5" id="KW-0812">Transmembrane</keyword>
<name>A0A058Z111_FONAL</name>
<feature type="compositionally biased region" description="Basic and acidic residues" evidence="6">
    <location>
        <begin position="7"/>
        <end position="16"/>
    </location>
</feature>
<proteinExistence type="inferred from homology"/>
<evidence type="ECO:0000256" key="3">
    <source>
        <dbReference type="ARBA" id="ARBA00022989"/>
    </source>
</evidence>
<evidence type="ECO:0000256" key="1">
    <source>
        <dbReference type="ARBA" id="ARBA00004370"/>
    </source>
</evidence>
<organism evidence="7">
    <name type="scientific">Fonticula alba</name>
    <name type="common">Slime mold</name>
    <dbReference type="NCBI Taxonomy" id="691883"/>
    <lineage>
        <taxon>Eukaryota</taxon>
        <taxon>Rotosphaerida</taxon>
        <taxon>Fonticulaceae</taxon>
        <taxon>Fonticula</taxon>
    </lineage>
</organism>
<feature type="region of interest" description="Disordered" evidence="6">
    <location>
        <begin position="1"/>
        <end position="20"/>
    </location>
</feature>
<dbReference type="PANTHER" id="PTHR23427">
    <property type="entry name" value="SURFEIT LOCUS PROTEIN"/>
    <property type="match status" value="1"/>
</dbReference>
<dbReference type="GeneID" id="20530625"/>
<dbReference type="RefSeq" id="XP_009497951.1">
    <property type="nucleotide sequence ID" value="XM_009499676.1"/>
</dbReference>
<keyword evidence="4 5" id="KW-0472">Membrane</keyword>
<dbReference type="eggNOG" id="KOG1563">
    <property type="taxonomic scope" value="Eukaryota"/>
</dbReference>
<dbReference type="EMBL" id="KB932215">
    <property type="protein sequence ID" value="KCV67613.1"/>
    <property type="molecule type" value="Genomic_DNA"/>
</dbReference>
<dbReference type="AlphaFoldDB" id="A0A058Z111"/>
<protein>
    <recommendedName>
        <fullName evidence="5">SURF1-like protein</fullName>
    </recommendedName>
</protein>
<dbReference type="OrthoDB" id="10040024at2759"/>
<evidence type="ECO:0000256" key="2">
    <source>
        <dbReference type="ARBA" id="ARBA00022692"/>
    </source>
</evidence>
<evidence type="ECO:0000313" key="7">
    <source>
        <dbReference type="EMBL" id="KCV67613.1"/>
    </source>
</evidence>
<evidence type="ECO:0000256" key="5">
    <source>
        <dbReference type="RuleBase" id="RU363076"/>
    </source>
</evidence>
<sequence>MVNRGWIPHDMKDPKLRSAGNPTGPVDVIGMLRHPIRPSSFTPDNVPEKGQWHWIDVGQLADTLRADPIVIDVTDANFPGGLPMADQTTANIRNNHLSYAVTWYMLSASTAAMIFLL</sequence>
<comment type="caution">
    <text evidence="5">Lacks conserved residue(s) required for the propagation of feature annotation.</text>
</comment>
<dbReference type="GO" id="GO:0005743">
    <property type="term" value="C:mitochondrial inner membrane"/>
    <property type="evidence" value="ECO:0007669"/>
    <property type="project" value="UniProtKB-SubCell"/>
</dbReference>
<comment type="function">
    <text evidence="5">Probably involved in the biogenesis of the COX complex.</text>
</comment>
<evidence type="ECO:0000256" key="6">
    <source>
        <dbReference type="SAM" id="MobiDB-lite"/>
    </source>
</evidence>
<dbReference type="InterPro" id="IPR002994">
    <property type="entry name" value="Surf1/Shy1"/>
</dbReference>
<keyword evidence="5" id="KW-0999">Mitochondrion inner membrane</keyword>
<keyword evidence="5" id="KW-0496">Mitochondrion</keyword>
<dbReference type="PANTHER" id="PTHR23427:SF2">
    <property type="entry name" value="SURFEIT LOCUS PROTEIN 1"/>
    <property type="match status" value="1"/>
</dbReference>